<dbReference type="SMART" id="SM00354">
    <property type="entry name" value="HTH_LACI"/>
    <property type="match status" value="1"/>
</dbReference>
<feature type="domain" description="HTH lacI-type" evidence="5">
    <location>
        <begin position="2"/>
        <end position="56"/>
    </location>
</feature>
<evidence type="ECO:0000256" key="3">
    <source>
        <dbReference type="ARBA" id="ARBA00023125"/>
    </source>
</evidence>
<accession>A0ABX2H658</accession>
<organism evidence="6 7">
    <name type="scientific">Blautia faecis</name>
    <dbReference type="NCBI Taxonomy" id="871665"/>
    <lineage>
        <taxon>Bacteria</taxon>
        <taxon>Bacillati</taxon>
        <taxon>Bacillota</taxon>
        <taxon>Clostridia</taxon>
        <taxon>Lachnospirales</taxon>
        <taxon>Lachnospiraceae</taxon>
        <taxon>Blautia</taxon>
    </lineage>
</organism>
<dbReference type="CDD" id="cd01392">
    <property type="entry name" value="HTH_LacI"/>
    <property type="match status" value="1"/>
</dbReference>
<dbReference type="Gene3D" id="3.40.50.2300">
    <property type="match status" value="2"/>
</dbReference>
<dbReference type="EMBL" id="JAAITS010000023">
    <property type="protein sequence ID" value="NSG85649.1"/>
    <property type="molecule type" value="Genomic_DNA"/>
</dbReference>
<gene>
    <name evidence="6" type="ORF">G5B17_09410</name>
</gene>
<dbReference type="InterPro" id="IPR000843">
    <property type="entry name" value="HTH_LacI"/>
</dbReference>
<evidence type="ECO:0000259" key="5">
    <source>
        <dbReference type="PROSITE" id="PS50932"/>
    </source>
</evidence>
<keyword evidence="2" id="KW-0805">Transcription regulation</keyword>
<dbReference type="Pfam" id="PF00356">
    <property type="entry name" value="LacI"/>
    <property type="match status" value="1"/>
</dbReference>
<dbReference type="PANTHER" id="PTHR30146">
    <property type="entry name" value="LACI-RELATED TRANSCRIPTIONAL REPRESSOR"/>
    <property type="match status" value="1"/>
</dbReference>
<dbReference type="Proteomes" id="UP001644719">
    <property type="component" value="Unassembled WGS sequence"/>
</dbReference>
<dbReference type="RefSeq" id="WP_118581958.1">
    <property type="nucleotide sequence ID" value="NZ_JAAINN010000008.1"/>
</dbReference>
<dbReference type="InterPro" id="IPR010982">
    <property type="entry name" value="Lambda_DNA-bd_dom_sf"/>
</dbReference>
<keyword evidence="3" id="KW-0238">DNA-binding</keyword>
<name>A0ABX2H658_9FIRM</name>
<protein>
    <submittedName>
        <fullName evidence="6">LacI family transcriptional regulator</fullName>
    </submittedName>
</protein>
<dbReference type="SUPFAM" id="SSF53822">
    <property type="entry name" value="Periplasmic binding protein-like I"/>
    <property type="match status" value="1"/>
</dbReference>
<sequence>MATLKDVAKASGLTVGTVSRVLNNRGYISDKTREKVYQVMKELNYQPNETARALSKQKSNTIGVILPNIEHPYFAKVLSRLEREAAKQGYRIMLFVSRYKEEREEQCIEMCKSERVTGVVLCSGSFETEKFEDLDFPLITLERSMDEGTSGIECDNYQGGVLATELLIEKGCRKLMFIGGVSAGVDIHMPGDLREVAFRDICKNRNEENVVMVTDNRLFDSLEYYEYVRQALVDNPDVDGVFASSDVIGAYVLQACADLGIKVPEQLKIVGFDDVNIAQFTSPGLTTIHQPVEQMAELAVAAIAQIDEGKVVPTKTVFPVTLVERGTT</sequence>
<comment type="caution">
    <text evidence="6">The sequence shown here is derived from an EMBL/GenBank/DDBJ whole genome shotgun (WGS) entry which is preliminary data.</text>
</comment>
<dbReference type="Gene3D" id="1.10.260.40">
    <property type="entry name" value="lambda repressor-like DNA-binding domains"/>
    <property type="match status" value="1"/>
</dbReference>
<evidence type="ECO:0000313" key="6">
    <source>
        <dbReference type="EMBL" id="NSG85649.1"/>
    </source>
</evidence>
<proteinExistence type="predicted"/>
<dbReference type="CDD" id="cd06291">
    <property type="entry name" value="PBP1_Qymf-like"/>
    <property type="match status" value="1"/>
</dbReference>
<evidence type="ECO:0000256" key="4">
    <source>
        <dbReference type="ARBA" id="ARBA00023163"/>
    </source>
</evidence>
<dbReference type="Pfam" id="PF13377">
    <property type="entry name" value="Peripla_BP_3"/>
    <property type="match status" value="1"/>
</dbReference>
<dbReference type="GeneID" id="69514852"/>
<keyword evidence="4" id="KW-0804">Transcription</keyword>
<dbReference type="InterPro" id="IPR028082">
    <property type="entry name" value="Peripla_BP_I"/>
</dbReference>
<evidence type="ECO:0000256" key="1">
    <source>
        <dbReference type="ARBA" id="ARBA00022491"/>
    </source>
</evidence>
<evidence type="ECO:0000313" key="7">
    <source>
        <dbReference type="Proteomes" id="UP001644719"/>
    </source>
</evidence>
<reference evidence="6 7" key="1">
    <citation type="journal article" date="2020" name="Cell Host Microbe">
        <title>Functional and Genomic Variation between Human-Derived Isolates of Lachnospiraceae Reveals Inter- and Intra-Species Diversity.</title>
        <authorList>
            <person name="Sorbara M.T."/>
            <person name="Littmann E.R."/>
            <person name="Fontana E."/>
            <person name="Moody T.U."/>
            <person name="Kohout C.E."/>
            <person name="Gjonbalaj M."/>
            <person name="Eaton V."/>
            <person name="Seok R."/>
            <person name="Leiner I.M."/>
            <person name="Pamer E.G."/>
        </authorList>
    </citation>
    <scope>NUCLEOTIDE SEQUENCE [LARGE SCALE GENOMIC DNA]</scope>
    <source>
        <strain evidence="6 7">MSK.17.74</strain>
    </source>
</reference>
<dbReference type="PROSITE" id="PS50932">
    <property type="entry name" value="HTH_LACI_2"/>
    <property type="match status" value="1"/>
</dbReference>
<keyword evidence="1" id="KW-0678">Repressor</keyword>
<evidence type="ECO:0000256" key="2">
    <source>
        <dbReference type="ARBA" id="ARBA00023015"/>
    </source>
</evidence>
<keyword evidence="7" id="KW-1185">Reference proteome</keyword>
<dbReference type="SUPFAM" id="SSF47413">
    <property type="entry name" value="lambda repressor-like DNA-binding domains"/>
    <property type="match status" value="1"/>
</dbReference>
<dbReference type="InterPro" id="IPR046335">
    <property type="entry name" value="LacI/GalR-like_sensor"/>
</dbReference>
<dbReference type="PANTHER" id="PTHR30146:SF95">
    <property type="entry name" value="RIBOSE OPERON REPRESSOR"/>
    <property type="match status" value="1"/>
</dbReference>